<dbReference type="Proteomes" id="UP000224460">
    <property type="component" value="Unassembled WGS sequence"/>
</dbReference>
<organism evidence="1 2">
    <name type="scientific">Sporanaerobium hydrogeniformans</name>
    <dbReference type="NCBI Taxonomy" id="3072179"/>
    <lineage>
        <taxon>Bacteria</taxon>
        <taxon>Bacillati</taxon>
        <taxon>Bacillota</taxon>
        <taxon>Clostridia</taxon>
        <taxon>Lachnospirales</taxon>
        <taxon>Lachnospiraceae</taxon>
        <taxon>Sporanaerobium</taxon>
    </lineage>
</organism>
<protein>
    <submittedName>
        <fullName evidence="1">Uncharacterized protein</fullName>
    </submittedName>
</protein>
<name>A0AC61DGX4_9FIRM</name>
<keyword evidence="2" id="KW-1185">Reference proteome</keyword>
<reference evidence="1" key="1">
    <citation type="submission" date="2017-10" db="EMBL/GenBank/DDBJ databases">
        <title>Genome sequence of cellulolytic Lachnospiraceae bacterium XHS1971 isolated from hotspring sediment.</title>
        <authorList>
            <person name="Vasudevan G."/>
            <person name="Joshi A.J."/>
            <person name="Hivarkar S."/>
            <person name="Lanjekar V.B."/>
            <person name="Dhakephalkar P.K."/>
            <person name="Dagar S."/>
        </authorList>
    </citation>
    <scope>NUCLEOTIDE SEQUENCE</scope>
    <source>
        <strain evidence="1">XHS1971</strain>
    </source>
</reference>
<proteinExistence type="predicted"/>
<accession>A0AC61DGX4</accession>
<comment type="caution">
    <text evidence="1">The sequence shown here is derived from an EMBL/GenBank/DDBJ whole genome shotgun (WGS) entry which is preliminary data.</text>
</comment>
<dbReference type="EMBL" id="PEDL01000001">
    <property type="protein sequence ID" value="PHV72162.1"/>
    <property type="molecule type" value="Genomic_DNA"/>
</dbReference>
<evidence type="ECO:0000313" key="1">
    <source>
        <dbReference type="EMBL" id="PHV72162.1"/>
    </source>
</evidence>
<evidence type="ECO:0000313" key="2">
    <source>
        <dbReference type="Proteomes" id="UP000224460"/>
    </source>
</evidence>
<gene>
    <name evidence="1" type="ORF">CS063_01420</name>
</gene>
<sequence>MKEKNEIAVIKFEVPALPEEIVVAMAEEMDGLEELFDFDRIKIPSGGGLAFEVPGEDEENPDVVKEIKGVIVDHHPINAYWPAKYEGANQAPECSSMDGKVGSSGRNCKNCPHNKFGSDGNGKACKNMHRVYVLTEGSMFPQLLTLPPSSLKNISNFIMKQIIMKGHKSSGVIVKITLKKATNANGIVYSQAVFTVDSVLDTDTAAQMASYSQMIKEQTRKIAITDIVDEYVSSDGVPAQDSEPDDMPF</sequence>